<dbReference type="PANTHER" id="PTHR38765">
    <property type="entry name" value="DUF484 DOMAIN-CONTAINING PROTEIN"/>
    <property type="match status" value="1"/>
</dbReference>
<dbReference type="PANTHER" id="PTHR38765:SF1">
    <property type="entry name" value="DUF484 DOMAIN-CONTAINING PROTEIN"/>
    <property type="match status" value="1"/>
</dbReference>
<protein>
    <submittedName>
        <fullName evidence="2">DUF484 family protein</fullName>
    </submittedName>
</protein>
<reference evidence="3" key="1">
    <citation type="submission" date="2024-06" db="EMBL/GenBank/DDBJ databases">
        <title>Radixoralia hellwigii gen. nov., sp nov., isolated from a root canal in the human oral cavity.</title>
        <authorList>
            <person name="Bartsch S."/>
            <person name="Wittmer A."/>
            <person name="Schulz A.-K."/>
            <person name="Neumann-Schaal M."/>
            <person name="Wolf J."/>
            <person name="Gronow S."/>
            <person name="Tennert C."/>
            <person name="Haecker G."/>
            <person name="Cieplik F."/>
            <person name="Al-Ahmad A."/>
        </authorList>
    </citation>
    <scope>NUCLEOTIDE SEQUENCE [LARGE SCALE GENOMIC DNA]</scope>
    <source>
        <strain evidence="3">Wk13</strain>
    </source>
</reference>
<keyword evidence="1" id="KW-0175">Coiled coil</keyword>
<dbReference type="InterPro" id="IPR029016">
    <property type="entry name" value="GAF-like_dom_sf"/>
</dbReference>
<proteinExistence type="predicted"/>
<gene>
    <name evidence="2" type="ORF">ABCS64_09950</name>
</gene>
<accession>A0ABV4UG84</accession>
<evidence type="ECO:0000313" key="3">
    <source>
        <dbReference type="Proteomes" id="UP001574673"/>
    </source>
</evidence>
<name>A0ABV4UG84_9RHOO</name>
<dbReference type="InterPro" id="IPR007435">
    <property type="entry name" value="DUF484"/>
</dbReference>
<dbReference type="Gene3D" id="3.30.450.40">
    <property type="match status" value="1"/>
</dbReference>
<dbReference type="Pfam" id="PF04340">
    <property type="entry name" value="DUF484"/>
    <property type="match status" value="1"/>
</dbReference>
<dbReference type="SUPFAM" id="SSF55781">
    <property type="entry name" value="GAF domain-like"/>
    <property type="match status" value="1"/>
</dbReference>
<dbReference type="RefSeq" id="WP_418891674.1">
    <property type="nucleotide sequence ID" value="NZ_JBEUWX010000002.1"/>
</dbReference>
<comment type="caution">
    <text evidence="2">The sequence shown here is derived from an EMBL/GenBank/DDBJ whole genome shotgun (WGS) entry which is preliminary data.</text>
</comment>
<evidence type="ECO:0000313" key="2">
    <source>
        <dbReference type="EMBL" id="MFA9950633.1"/>
    </source>
</evidence>
<dbReference type="Proteomes" id="UP001574673">
    <property type="component" value="Unassembled WGS sequence"/>
</dbReference>
<keyword evidence="3" id="KW-1185">Reference proteome</keyword>
<sequence>MKSQEVLSYLQENPQFFEEHAELLSHIPIPHPHGGRMISITERQMVSLREKNRKLENKLGELLRFGEDNDALSDKVHRLAVAMISAATLQAVLHSLNFYLRDDFGVPYFALCFWERPDAIAEVPDFVGVNRALRSFAETLTQPYCGAAPAHDAAAWFGEKAPEVRSQALITLRSGGGAIALLALGSKEGDHFYEDMGTLYLERIGEMLSAALVRVQRFV</sequence>
<feature type="coiled-coil region" evidence="1">
    <location>
        <begin position="38"/>
        <end position="65"/>
    </location>
</feature>
<dbReference type="EMBL" id="JBEUWX010000002">
    <property type="protein sequence ID" value="MFA9950633.1"/>
    <property type="molecule type" value="Genomic_DNA"/>
</dbReference>
<evidence type="ECO:0000256" key="1">
    <source>
        <dbReference type="SAM" id="Coils"/>
    </source>
</evidence>
<organism evidence="2 3">
    <name type="scientific">Dentiradicibacter hellwigii</name>
    <dbReference type="NCBI Taxonomy" id="3149053"/>
    <lineage>
        <taxon>Bacteria</taxon>
        <taxon>Pseudomonadati</taxon>
        <taxon>Pseudomonadota</taxon>
        <taxon>Betaproteobacteria</taxon>
        <taxon>Rhodocyclales</taxon>
        <taxon>Rhodocyclaceae</taxon>
        <taxon>Dentiradicibacter</taxon>
    </lineage>
</organism>